<keyword evidence="6" id="KW-0444">Lipid biosynthesis</keyword>
<sequence length="387" mass="45103">MSFLSKNLMVPYRQTSLFMQNIFHFQTQVFRNFASKPRTVTKGFFKIGLVGVTMGAIVGTGYSIHQRNKPRAHIINEQTFIPTIDEMPQIKPSRTVRFEGDDSGLKLTLFQYQTCPFCCKVRAFLDYYGISYDIVEVDPVLRQSIKWSPYKKVPILVAKTENGYQPLNDSTMIISALASYLTDTRKDIPEIVKCFPTIDYIDEDGTKKFDIMNKYFLMLSTQMDQHKEKQFVEERKWRKWTDDVLVHTLSPNVYRSKDEALQAFNWFSDAGEWEQHFPTWERMLIIYVGATAMWLIGKRLKKKYNLKDDVRESLYDECNKWIRSINDKGTRFMGGQRPGLADLSVYGVLSSIEGCEAFKDCLEHTRIGKWYFAMKEAVAQHQGARFI</sequence>
<dbReference type="InterPro" id="IPR004045">
    <property type="entry name" value="Glutathione_S-Trfase_N"/>
</dbReference>
<evidence type="ECO:0000259" key="20">
    <source>
        <dbReference type="PROSITE" id="PS50404"/>
    </source>
</evidence>
<dbReference type="PROSITE" id="PS00195">
    <property type="entry name" value="GLUTAREDOXIN_1"/>
    <property type="match status" value="1"/>
</dbReference>
<dbReference type="GO" id="GO:0005739">
    <property type="term" value="C:mitochondrion"/>
    <property type="evidence" value="ECO:0007669"/>
    <property type="project" value="TreeGrafter"/>
</dbReference>
<evidence type="ECO:0000256" key="16">
    <source>
        <dbReference type="ARBA" id="ARBA00023931"/>
    </source>
</evidence>
<evidence type="ECO:0000256" key="17">
    <source>
        <dbReference type="ARBA" id="ARBA00031041"/>
    </source>
</evidence>
<dbReference type="InterPro" id="IPR034335">
    <property type="entry name" value="PGES2_C"/>
</dbReference>
<keyword evidence="8 19" id="KW-0812">Transmembrane</keyword>
<evidence type="ECO:0000256" key="10">
    <source>
        <dbReference type="ARBA" id="ARBA00022989"/>
    </source>
</evidence>
<evidence type="ECO:0000256" key="14">
    <source>
        <dbReference type="ARBA" id="ARBA00023235"/>
    </source>
</evidence>
<dbReference type="InterPro" id="IPR036282">
    <property type="entry name" value="Glutathione-S-Trfase_C_sf"/>
</dbReference>
<reference evidence="21 22" key="1">
    <citation type="journal article" date="2023" name="Insect Mol. Biol.">
        <title>Genome sequencing provides insights into the evolution of gene families encoding plant cell wall-degrading enzymes in longhorned beetles.</title>
        <authorList>
            <person name="Shin N.R."/>
            <person name="Okamura Y."/>
            <person name="Kirsch R."/>
            <person name="Pauchet Y."/>
        </authorList>
    </citation>
    <scope>NUCLEOTIDE SEQUENCE [LARGE SCALE GENOMIC DNA]</scope>
    <source>
        <strain evidence="21">EAD_L_NR</strain>
    </source>
</reference>
<keyword evidence="13" id="KW-0275">Fatty acid biosynthesis</keyword>
<comment type="similarity">
    <text evidence="2">Belongs to the GST superfamily.</text>
</comment>
<comment type="catalytic activity">
    <reaction evidence="15">
        <text>prostaglandin H2 = (12S)-hydroxy-(5Z,8E,10E)-heptadecatrienoate + malonaldehyde</text>
        <dbReference type="Rhea" id="RHEA:48644"/>
        <dbReference type="ChEBI" id="CHEBI:57405"/>
        <dbReference type="ChEBI" id="CHEBI:90694"/>
        <dbReference type="ChEBI" id="CHEBI:566274"/>
    </reaction>
    <physiologicalReaction direction="left-to-right" evidence="15">
        <dbReference type="Rhea" id="RHEA:48645"/>
    </physiologicalReaction>
</comment>
<dbReference type="EMBL" id="JANEYG010000002">
    <property type="protein sequence ID" value="KAJ8925007.1"/>
    <property type="molecule type" value="Genomic_DNA"/>
</dbReference>
<organism evidence="21 22">
    <name type="scientific">Exocentrus adspersus</name>
    <dbReference type="NCBI Taxonomy" id="1586481"/>
    <lineage>
        <taxon>Eukaryota</taxon>
        <taxon>Metazoa</taxon>
        <taxon>Ecdysozoa</taxon>
        <taxon>Arthropoda</taxon>
        <taxon>Hexapoda</taxon>
        <taxon>Insecta</taxon>
        <taxon>Pterygota</taxon>
        <taxon>Neoptera</taxon>
        <taxon>Endopterygota</taxon>
        <taxon>Coleoptera</taxon>
        <taxon>Polyphaga</taxon>
        <taxon>Cucujiformia</taxon>
        <taxon>Chrysomeloidea</taxon>
        <taxon>Cerambycidae</taxon>
        <taxon>Lamiinae</taxon>
        <taxon>Acanthocinini</taxon>
        <taxon>Exocentrus</taxon>
    </lineage>
</organism>
<protein>
    <recommendedName>
        <fullName evidence="4">Prostaglandin E synthase 2</fullName>
        <ecNumber evidence="3">5.3.99.3</ecNumber>
    </recommendedName>
    <alternativeName>
        <fullName evidence="17">Microsomal prostaglandin E synthase 2</fullName>
    </alternativeName>
</protein>
<evidence type="ECO:0000256" key="11">
    <source>
        <dbReference type="ARBA" id="ARBA00023098"/>
    </source>
</evidence>
<dbReference type="InterPro" id="IPR034334">
    <property type="entry name" value="PGES2"/>
</dbReference>
<evidence type="ECO:0000256" key="3">
    <source>
        <dbReference type="ARBA" id="ARBA00012203"/>
    </source>
</evidence>
<dbReference type="Gene3D" id="1.20.1050.10">
    <property type="match status" value="1"/>
</dbReference>
<comment type="subcellular location">
    <subcellularLocation>
        <location evidence="18">Endomembrane system</location>
        <topology evidence="18">Single-pass membrane protein</topology>
    </subcellularLocation>
</comment>
<evidence type="ECO:0000256" key="12">
    <source>
        <dbReference type="ARBA" id="ARBA00023136"/>
    </source>
</evidence>
<keyword evidence="14" id="KW-0413">Isomerase</keyword>
<keyword evidence="11" id="KW-0443">Lipid metabolism</keyword>
<comment type="catalytic activity">
    <reaction evidence="16">
        <text>prostaglandin H2 = prostaglandin E2</text>
        <dbReference type="Rhea" id="RHEA:12893"/>
        <dbReference type="ChEBI" id="CHEBI:57405"/>
        <dbReference type="ChEBI" id="CHEBI:606564"/>
        <dbReference type="EC" id="5.3.99.3"/>
    </reaction>
    <physiologicalReaction direction="left-to-right" evidence="16">
        <dbReference type="Rhea" id="RHEA:12894"/>
    </physiologicalReaction>
</comment>
<comment type="pathway">
    <text evidence="1">Lipid metabolism; prostaglandin biosynthesis.</text>
</comment>
<evidence type="ECO:0000256" key="15">
    <source>
        <dbReference type="ARBA" id="ARBA00023930"/>
    </source>
</evidence>
<evidence type="ECO:0000313" key="21">
    <source>
        <dbReference type="EMBL" id="KAJ8925007.1"/>
    </source>
</evidence>
<evidence type="ECO:0000256" key="9">
    <source>
        <dbReference type="ARBA" id="ARBA00022832"/>
    </source>
</evidence>
<dbReference type="PANTHER" id="PTHR12782:SF5">
    <property type="entry name" value="PROSTAGLANDIN E SYNTHASE 2"/>
    <property type="match status" value="1"/>
</dbReference>
<dbReference type="Pfam" id="PF13417">
    <property type="entry name" value="GST_N_3"/>
    <property type="match status" value="1"/>
</dbReference>
<keyword evidence="7" id="KW-0643">Prostaglandin biosynthesis</keyword>
<comment type="caution">
    <text evidence="21">The sequence shown here is derived from an EMBL/GenBank/DDBJ whole genome shotgun (WGS) entry which is preliminary data.</text>
</comment>
<dbReference type="Gene3D" id="3.40.30.10">
    <property type="entry name" value="Glutaredoxin"/>
    <property type="match status" value="1"/>
</dbReference>
<keyword evidence="10 19" id="KW-1133">Transmembrane helix</keyword>
<evidence type="ECO:0000256" key="5">
    <source>
        <dbReference type="ARBA" id="ARBA00022501"/>
    </source>
</evidence>
<evidence type="ECO:0000256" key="19">
    <source>
        <dbReference type="SAM" id="Phobius"/>
    </source>
</evidence>
<dbReference type="AlphaFoldDB" id="A0AAV8WEJ6"/>
<evidence type="ECO:0000256" key="8">
    <source>
        <dbReference type="ARBA" id="ARBA00022692"/>
    </source>
</evidence>
<feature type="domain" description="GST N-terminal" evidence="20">
    <location>
        <begin position="105"/>
        <end position="185"/>
    </location>
</feature>
<evidence type="ECO:0000256" key="1">
    <source>
        <dbReference type="ARBA" id="ARBA00004702"/>
    </source>
</evidence>
<dbReference type="SFLD" id="SFLDG01203">
    <property type="entry name" value="Prostaglandin_E_synthase_like1"/>
    <property type="match status" value="1"/>
</dbReference>
<dbReference type="CDD" id="cd03197">
    <property type="entry name" value="GST_C_mPGES2"/>
    <property type="match status" value="1"/>
</dbReference>
<dbReference type="InterPro" id="IPR036249">
    <property type="entry name" value="Thioredoxin-like_sf"/>
</dbReference>
<dbReference type="PROSITE" id="PS50404">
    <property type="entry name" value="GST_NTER"/>
    <property type="match status" value="1"/>
</dbReference>
<dbReference type="GO" id="GO:0050220">
    <property type="term" value="F:prostaglandin-E synthase activity"/>
    <property type="evidence" value="ECO:0007669"/>
    <property type="project" value="UniProtKB-EC"/>
</dbReference>
<dbReference type="GO" id="GO:0001516">
    <property type="term" value="P:prostaglandin biosynthetic process"/>
    <property type="evidence" value="ECO:0007669"/>
    <property type="project" value="UniProtKB-KW"/>
</dbReference>
<accession>A0AAV8WEJ6</accession>
<keyword evidence="12 19" id="KW-0472">Membrane</keyword>
<keyword evidence="22" id="KW-1185">Reference proteome</keyword>
<dbReference type="Gene3D" id="6.20.200.30">
    <property type="match status" value="1"/>
</dbReference>
<evidence type="ECO:0000256" key="13">
    <source>
        <dbReference type="ARBA" id="ARBA00023160"/>
    </source>
</evidence>
<dbReference type="PROSITE" id="PS51354">
    <property type="entry name" value="GLUTAREDOXIN_2"/>
    <property type="match status" value="1"/>
</dbReference>
<dbReference type="EC" id="5.3.99.3" evidence="3"/>
<evidence type="ECO:0000313" key="22">
    <source>
        <dbReference type="Proteomes" id="UP001159042"/>
    </source>
</evidence>
<dbReference type="SFLD" id="SFLDG01182">
    <property type="entry name" value="Prostaglandin_E_synthase_like"/>
    <property type="match status" value="1"/>
</dbReference>
<evidence type="ECO:0000256" key="4">
    <source>
        <dbReference type="ARBA" id="ARBA00019474"/>
    </source>
</evidence>
<dbReference type="InterPro" id="IPR011767">
    <property type="entry name" value="GLR_AS"/>
</dbReference>
<keyword evidence="5" id="KW-0644">Prostaglandin metabolism</keyword>
<evidence type="ECO:0000256" key="6">
    <source>
        <dbReference type="ARBA" id="ARBA00022516"/>
    </source>
</evidence>
<proteinExistence type="inferred from homology"/>
<dbReference type="SUPFAM" id="SSF47616">
    <property type="entry name" value="GST C-terminal domain-like"/>
    <property type="match status" value="1"/>
</dbReference>
<dbReference type="SUPFAM" id="SSF52833">
    <property type="entry name" value="Thioredoxin-like"/>
    <property type="match status" value="1"/>
</dbReference>
<evidence type="ECO:0000256" key="18">
    <source>
        <dbReference type="ARBA" id="ARBA00037847"/>
    </source>
</evidence>
<dbReference type="GO" id="GO:0012505">
    <property type="term" value="C:endomembrane system"/>
    <property type="evidence" value="ECO:0007669"/>
    <property type="project" value="UniProtKB-SubCell"/>
</dbReference>
<feature type="transmembrane region" description="Helical" evidence="19">
    <location>
        <begin position="44"/>
        <end position="64"/>
    </location>
</feature>
<keyword evidence="9" id="KW-0276">Fatty acid metabolism</keyword>
<dbReference type="SFLD" id="SFLDS00019">
    <property type="entry name" value="Glutathione_Transferase_(cytos"/>
    <property type="match status" value="1"/>
</dbReference>
<dbReference type="PANTHER" id="PTHR12782">
    <property type="entry name" value="MICROSOMAL PROSTAGLANDIN E SYNTHASE-2"/>
    <property type="match status" value="1"/>
</dbReference>
<evidence type="ECO:0000256" key="2">
    <source>
        <dbReference type="ARBA" id="ARBA00007409"/>
    </source>
</evidence>
<gene>
    <name evidence="21" type="ORF">NQ315_001172</name>
</gene>
<dbReference type="Proteomes" id="UP001159042">
    <property type="component" value="Unassembled WGS sequence"/>
</dbReference>
<name>A0AAV8WEJ6_9CUCU</name>
<dbReference type="InterPro" id="IPR040079">
    <property type="entry name" value="Glutathione_S-Trfase"/>
</dbReference>
<evidence type="ECO:0000256" key="7">
    <source>
        <dbReference type="ARBA" id="ARBA00022585"/>
    </source>
</evidence>